<proteinExistence type="predicted"/>
<dbReference type="EMBL" id="MLJW01000125">
    <property type="protein sequence ID" value="OIQ97951.1"/>
    <property type="molecule type" value="Genomic_DNA"/>
</dbReference>
<evidence type="ECO:0000256" key="1">
    <source>
        <dbReference type="SAM" id="Phobius"/>
    </source>
</evidence>
<feature type="transmembrane region" description="Helical" evidence="1">
    <location>
        <begin position="209"/>
        <end position="228"/>
    </location>
</feature>
<feature type="transmembrane region" description="Helical" evidence="1">
    <location>
        <begin position="20"/>
        <end position="43"/>
    </location>
</feature>
<comment type="caution">
    <text evidence="2">The sequence shown here is derived from an EMBL/GenBank/DDBJ whole genome shotgun (WGS) entry which is preliminary data.</text>
</comment>
<evidence type="ECO:0000313" key="2">
    <source>
        <dbReference type="EMBL" id="OIQ97951.1"/>
    </source>
</evidence>
<feature type="transmembrane region" description="Helical" evidence="1">
    <location>
        <begin position="49"/>
        <end position="73"/>
    </location>
</feature>
<keyword evidence="1" id="KW-0812">Transmembrane</keyword>
<gene>
    <name evidence="2" type="ORF">GALL_200000</name>
</gene>
<keyword evidence="1" id="KW-1133">Transmembrane helix</keyword>
<sequence length="361" mass="40118">MAAANFGFKSGNQLSPRSILIWRIAQTAVWLVGATILTCLLFFPRLGILLFWNILIPVAPALFVVAVGLWRNVCPLATTNLLPRKLGLSKRKKLTATQLGKLNLIAVIALYIIVPLRHAVFNNNGVATGLMIVSMAVVGISLGFFYDWKSAWCSGLCPVHPVEKLYGGNVLLSLPNANCDQCINCVIPCPDSTPNVHPKISEKTIYHKITGLLIIGGLPGFIWGWYHVPDEHTITSLSTFLSVYIIPLMGLAVTLVAYLILSNLIAAKHERTLISIFAASGVSCYYWYRLPALLGFGKFADDGLLISLRNILPAWLVFVMIICTTVFFFYWLVIRERNYRSWVIRPQFVSKEEKLKANLPA</sequence>
<dbReference type="AlphaFoldDB" id="A0A1J5S1C8"/>
<feature type="transmembrane region" description="Helical" evidence="1">
    <location>
        <begin position="310"/>
        <end position="333"/>
    </location>
</feature>
<feature type="transmembrane region" description="Helical" evidence="1">
    <location>
        <begin position="240"/>
        <end position="261"/>
    </location>
</feature>
<reference evidence="2" key="1">
    <citation type="submission" date="2016-10" db="EMBL/GenBank/DDBJ databases">
        <title>Sequence of Gallionella enrichment culture.</title>
        <authorList>
            <person name="Poehlein A."/>
            <person name="Muehling M."/>
            <person name="Daniel R."/>
        </authorList>
    </citation>
    <scope>NUCLEOTIDE SEQUENCE</scope>
</reference>
<name>A0A1J5S1C8_9ZZZZ</name>
<feature type="transmembrane region" description="Helical" evidence="1">
    <location>
        <begin position="94"/>
        <end position="114"/>
    </location>
</feature>
<accession>A0A1J5S1C8</accession>
<organism evidence="2">
    <name type="scientific">mine drainage metagenome</name>
    <dbReference type="NCBI Taxonomy" id="410659"/>
    <lineage>
        <taxon>unclassified sequences</taxon>
        <taxon>metagenomes</taxon>
        <taxon>ecological metagenomes</taxon>
    </lineage>
</organism>
<feature type="transmembrane region" description="Helical" evidence="1">
    <location>
        <begin position="126"/>
        <end position="146"/>
    </location>
</feature>
<keyword evidence="1" id="KW-0472">Membrane</keyword>
<protein>
    <submittedName>
        <fullName evidence="2">Uncharacterized protein</fullName>
    </submittedName>
</protein>
<feature type="transmembrane region" description="Helical" evidence="1">
    <location>
        <begin position="273"/>
        <end position="290"/>
    </location>
</feature>